<evidence type="ECO:0000256" key="12">
    <source>
        <dbReference type="ARBA" id="ARBA00023012"/>
    </source>
</evidence>
<evidence type="ECO:0000313" key="16">
    <source>
        <dbReference type="EMBL" id="RKQ15562.1"/>
    </source>
</evidence>
<evidence type="ECO:0000256" key="10">
    <source>
        <dbReference type="ARBA" id="ARBA00022840"/>
    </source>
</evidence>
<evidence type="ECO:0000256" key="5">
    <source>
        <dbReference type="ARBA" id="ARBA00022553"/>
    </source>
</evidence>
<evidence type="ECO:0000256" key="6">
    <source>
        <dbReference type="ARBA" id="ARBA00022679"/>
    </source>
</evidence>
<protein>
    <recommendedName>
        <fullName evidence="3">histidine kinase</fullName>
        <ecNumber evidence="3">2.7.13.3</ecNumber>
    </recommendedName>
</protein>
<evidence type="ECO:0000256" key="3">
    <source>
        <dbReference type="ARBA" id="ARBA00012438"/>
    </source>
</evidence>
<keyword evidence="4" id="KW-1003">Cell membrane</keyword>
<dbReference type="Pfam" id="PF02518">
    <property type="entry name" value="HATPase_c"/>
    <property type="match status" value="1"/>
</dbReference>
<feature type="transmembrane region" description="Helical" evidence="14">
    <location>
        <begin position="35"/>
        <end position="55"/>
    </location>
</feature>
<evidence type="ECO:0000256" key="13">
    <source>
        <dbReference type="ARBA" id="ARBA00023136"/>
    </source>
</evidence>
<organism evidence="16 17">
    <name type="scientific">Oceanobacillus bengalensis</name>
    <dbReference type="NCBI Taxonomy" id="1435466"/>
    <lineage>
        <taxon>Bacteria</taxon>
        <taxon>Bacillati</taxon>
        <taxon>Bacillota</taxon>
        <taxon>Bacilli</taxon>
        <taxon>Bacillales</taxon>
        <taxon>Bacillaceae</taxon>
        <taxon>Oceanobacillus</taxon>
    </lineage>
</organism>
<dbReference type="InterPro" id="IPR036890">
    <property type="entry name" value="HATPase_C_sf"/>
</dbReference>
<dbReference type="PANTHER" id="PTHR45453:SF2">
    <property type="entry name" value="HISTIDINE KINASE"/>
    <property type="match status" value="1"/>
</dbReference>
<sequence length="334" mass="39066">MVKKYLIERLHWIVLFCFFHLLLLFIGFIDPTINISSISYFVFLSTIIFIVFLFVQYHREVKYYKSIEEWHPSMDIESVKLASSPFEKILEEFVTLQNEFYKEETNRSLTAIEQEKDELLSWIHEVKTPLTTMQLMIERIEDESLRVKLQYEWLRIHLLLDQQLHQKRIPFMENDLYIEKVELEPLLFNEIRELKSWCFQKGIGFDVELDVKEVLSDAKWLSFMIRQVLTNAVKYSDAADIQIISFRKKGLAQLQITDAGRGIDGKDLPRIFEKGFTSTSNHKDNAATGMGLYLTKKVAKALKIHIDVASTPGEGTTFILTFAAKNDFVAIRSM</sequence>
<dbReference type="Proteomes" id="UP000281813">
    <property type="component" value="Unassembled WGS sequence"/>
</dbReference>
<dbReference type="AlphaFoldDB" id="A0A494YZH7"/>
<dbReference type="SMART" id="SM00387">
    <property type="entry name" value="HATPase_c"/>
    <property type="match status" value="1"/>
</dbReference>
<dbReference type="OrthoDB" id="9780487at2"/>
<dbReference type="PRINTS" id="PR00344">
    <property type="entry name" value="BCTRLSENSOR"/>
</dbReference>
<dbReference type="GO" id="GO:0004721">
    <property type="term" value="F:phosphoprotein phosphatase activity"/>
    <property type="evidence" value="ECO:0007669"/>
    <property type="project" value="TreeGrafter"/>
</dbReference>
<name>A0A494YZH7_9BACI</name>
<dbReference type="RefSeq" id="WP_121131305.1">
    <property type="nucleotide sequence ID" value="NZ_JBHUFK010000043.1"/>
</dbReference>
<evidence type="ECO:0000259" key="15">
    <source>
        <dbReference type="PROSITE" id="PS50109"/>
    </source>
</evidence>
<reference evidence="16 17" key="1">
    <citation type="journal article" date="2015" name="Antonie Van Leeuwenhoek">
        <title>Oceanobacillus bengalensis sp. nov., a bacterium isolated from seawater of the Bay of Bengal.</title>
        <authorList>
            <person name="Yongchang O."/>
            <person name="Xiang W."/>
            <person name="Wang G."/>
        </authorList>
    </citation>
    <scope>NUCLEOTIDE SEQUENCE [LARGE SCALE GENOMIC DNA]</scope>
    <source>
        <strain evidence="16 17">MCCC 1K00260</strain>
    </source>
</reference>
<gene>
    <name evidence="16" type="ORF">D8M05_09840</name>
</gene>
<evidence type="ECO:0000256" key="4">
    <source>
        <dbReference type="ARBA" id="ARBA00022475"/>
    </source>
</evidence>
<keyword evidence="5" id="KW-0597">Phosphoprotein</keyword>
<feature type="domain" description="Histidine kinase" evidence="15">
    <location>
        <begin position="121"/>
        <end position="326"/>
    </location>
</feature>
<keyword evidence="11 14" id="KW-1133">Transmembrane helix</keyword>
<dbReference type="Gene3D" id="3.30.565.10">
    <property type="entry name" value="Histidine kinase-like ATPase, C-terminal domain"/>
    <property type="match status" value="1"/>
</dbReference>
<dbReference type="GO" id="GO:0005886">
    <property type="term" value="C:plasma membrane"/>
    <property type="evidence" value="ECO:0007669"/>
    <property type="project" value="UniProtKB-SubCell"/>
</dbReference>
<comment type="caution">
    <text evidence="16">The sequence shown here is derived from an EMBL/GenBank/DDBJ whole genome shotgun (WGS) entry which is preliminary data.</text>
</comment>
<keyword evidence="6" id="KW-0808">Transferase</keyword>
<dbReference type="SUPFAM" id="SSF55874">
    <property type="entry name" value="ATPase domain of HSP90 chaperone/DNA topoisomerase II/histidine kinase"/>
    <property type="match status" value="1"/>
</dbReference>
<keyword evidence="13 14" id="KW-0472">Membrane</keyword>
<proteinExistence type="predicted"/>
<evidence type="ECO:0000256" key="9">
    <source>
        <dbReference type="ARBA" id="ARBA00022777"/>
    </source>
</evidence>
<dbReference type="InterPro" id="IPR004358">
    <property type="entry name" value="Sig_transdc_His_kin-like_C"/>
</dbReference>
<dbReference type="CDD" id="cd00082">
    <property type="entry name" value="HisKA"/>
    <property type="match status" value="1"/>
</dbReference>
<feature type="transmembrane region" description="Helical" evidence="14">
    <location>
        <begin position="12"/>
        <end position="29"/>
    </location>
</feature>
<dbReference type="GO" id="GO:0000155">
    <property type="term" value="F:phosphorelay sensor kinase activity"/>
    <property type="evidence" value="ECO:0007669"/>
    <property type="project" value="InterPro"/>
</dbReference>
<comment type="subcellular location">
    <subcellularLocation>
        <location evidence="2">Cell membrane</location>
        <topology evidence="2">Multi-pass membrane protein</topology>
    </subcellularLocation>
</comment>
<dbReference type="EMBL" id="RBZO01000013">
    <property type="protein sequence ID" value="RKQ15562.1"/>
    <property type="molecule type" value="Genomic_DNA"/>
</dbReference>
<keyword evidence="17" id="KW-1185">Reference proteome</keyword>
<dbReference type="InterPro" id="IPR050351">
    <property type="entry name" value="BphY/WalK/GraS-like"/>
</dbReference>
<comment type="catalytic activity">
    <reaction evidence="1">
        <text>ATP + protein L-histidine = ADP + protein N-phospho-L-histidine.</text>
        <dbReference type="EC" id="2.7.13.3"/>
    </reaction>
</comment>
<evidence type="ECO:0000256" key="7">
    <source>
        <dbReference type="ARBA" id="ARBA00022692"/>
    </source>
</evidence>
<evidence type="ECO:0000256" key="11">
    <source>
        <dbReference type="ARBA" id="ARBA00022989"/>
    </source>
</evidence>
<keyword evidence="7 14" id="KW-0812">Transmembrane</keyword>
<evidence type="ECO:0000256" key="14">
    <source>
        <dbReference type="SAM" id="Phobius"/>
    </source>
</evidence>
<dbReference type="PROSITE" id="PS50109">
    <property type="entry name" value="HIS_KIN"/>
    <property type="match status" value="1"/>
</dbReference>
<keyword evidence="9 16" id="KW-0418">Kinase</keyword>
<dbReference type="InterPro" id="IPR003594">
    <property type="entry name" value="HATPase_dom"/>
</dbReference>
<evidence type="ECO:0000256" key="1">
    <source>
        <dbReference type="ARBA" id="ARBA00000085"/>
    </source>
</evidence>
<dbReference type="PANTHER" id="PTHR45453">
    <property type="entry name" value="PHOSPHATE REGULON SENSOR PROTEIN PHOR"/>
    <property type="match status" value="1"/>
</dbReference>
<keyword evidence="12" id="KW-0902">Two-component regulatory system</keyword>
<dbReference type="GO" id="GO:0005524">
    <property type="term" value="F:ATP binding"/>
    <property type="evidence" value="ECO:0007669"/>
    <property type="project" value="UniProtKB-KW"/>
</dbReference>
<evidence type="ECO:0000256" key="2">
    <source>
        <dbReference type="ARBA" id="ARBA00004651"/>
    </source>
</evidence>
<keyword evidence="8" id="KW-0547">Nucleotide-binding</keyword>
<accession>A0A494YZH7</accession>
<dbReference type="InterPro" id="IPR005467">
    <property type="entry name" value="His_kinase_dom"/>
</dbReference>
<dbReference type="GO" id="GO:0016036">
    <property type="term" value="P:cellular response to phosphate starvation"/>
    <property type="evidence" value="ECO:0007669"/>
    <property type="project" value="TreeGrafter"/>
</dbReference>
<evidence type="ECO:0000313" key="17">
    <source>
        <dbReference type="Proteomes" id="UP000281813"/>
    </source>
</evidence>
<dbReference type="EC" id="2.7.13.3" evidence="3"/>
<keyword evidence="10" id="KW-0067">ATP-binding</keyword>
<evidence type="ECO:0000256" key="8">
    <source>
        <dbReference type="ARBA" id="ARBA00022741"/>
    </source>
</evidence>
<dbReference type="InterPro" id="IPR003661">
    <property type="entry name" value="HisK_dim/P_dom"/>
</dbReference>